<dbReference type="InterPro" id="IPR004995">
    <property type="entry name" value="Spore_Ger"/>
</dbReference>
<feature type="compositionally biased region" description="Basic and acidic residues" evidence="3">
    <location>
        <begin position="571"/>
        <end position="584"/>
    </location>
</feature>
<dbReference type="PIRSF" id="PIRSF005690">
    <property type="entry name" value="GerBA"/>
    <property type="match status" value="1"/>
</dbReference>
<feature type="region of interest" description="Disordered" evidence="3">
    <location>
        <begin position="508"/>
        <end position="584"/>
    </location>
</feature>
<evidence type="ECO:0000256" key="3">
    <source>
        <dbReference type="SAM" id="MobiDB-lite"/>
    </source>
</evidence>
<sequence>MLRHLSRGRSGQQTKSNRQLRITGDLQQMLDRIMEESGNSPDIVIRQLKLGGPVPAPVKAAIVYLNALSDQQAINNFVIKPLMEMDPEKVNVYPPDRLIQYILEDALSLGETKVVQEWNDIMLAALSGDTVLLVDGSDQAIISGTAGGEWRAVNEPTSQLVVRGPKDSFVESIATNISLIRRRIKSPDLWLESMKIGSVTHTHVAMMYMKNSADPNLVAEVRRRLQQIQIDGILESAYIEEFIQDKTITPFPTVFNTERPDVAAGNLLEGRVVIIVDGTPYTLILPTVFAQFMQSPEDYAQRFDISILMRVIRYICFVILLLGPAVYIALTTFHYEMIPTLLLVSLMAQREGVPFPAFVEAIFMEVVFEILREAGVRMPRAIGQTVSIVGALILGQAVVEAGIITPIMVIVVALTGIASFALPSYNLSIAGRLFRFYFLVLAGLFGFYGITLGLIMLIAHMNSIRSFGVPYLSPFSPFVPQAQKDAILRLPIWMQGWKLLMSSSQQDVKKTGEIKPMSSGDSSGSSNTGQESQGDSPLNRSHSQKEKDENHPQQDGGRAQQDEGNSQHNGHKTESRKQEDQYEN</sequence>
<feature type="transmembrane region" description="Helical" evidence="4">
    <location>
        <begin position="434"/>
        <end position="459"/>
    </location>
</feature>
<gene>
    <name evidence="5" type="ORF">SAMN02744124_00288</name>
</gene>
<feature type="region of interest" description="Disordered" evidence="3">
    <location>
        <begin position="1"/>
        <end position="20"/>
    </location>
</feature>
<dbReference type="Proteomes" id="UP000192939">
    <property type="component" value="Unassembled WGS sequence"/>
</dbReference>
<reference evidence="5 6" key="1">
    <citation type="submission" date="2017-04" db="EMBL/GenBank/DDBJ databases">
        <authorList>
            <person name="Varghese N."/>
            <person name="Submissions S."/>
        </authorList>
    </citation>
    <scope>NUCLEOTIDE SEQUENCE [LARGE SCALE GENOMIC DNA]</scope>
    <source>
        <strain evidence="5 6">J12</strain>
    </source>
</reference>
<accession>A0ABY1LS65</accession>
<evidence type="ECO:0000256" key="2">
    <source>
        <dbReference type="ARBA" id="ARBA00023136"/>
    </source>
</evidence>
<feature type="compositionally biased region" description="Basic and acidic residues" evidence="3">
    <location>
        <begin position="543"/>
        <end position="552"/>
    </location>
</feature>
<organism evidence="5 6">
    <name type="scientific">Paenibacillus barengoltzii J12</name>
    <dbReference type="NCBI Taxonomy" id="935846"/>
    <lineage>
        <taxon>Bacteria</taxon>
        <taxon>Bacillati</taxon>
        <taxon>Bacillota</taxon>
        <taxon>Bacilli</taxon>
        <taxon>Bacillales</taxon>
        <taxon>Paenibacillaceae</taxon>
        <taxon>Paenibacillus</taxon>
    </lineage>
</organism>
<dbReference type="PANTHER" id="PTHR22550">
    <property type="entry name" value="SPORE GERMINATION PROTEIN"/>
    <property type="match status" value="1"/>
</dbReference>
<feature type="transmembrane region" description="Helical" evidence="4">
    <location>
        <begin position="403"/>
        <end position="422"/>
    </location>
</feature>
<evidence type="ECO:0000313" key="5">
    <source>
        <dbReference type="EMBL" id="SME93660.1"/>
    </source>
</evidence>
<dbReference type="RefSeq" id="WP_085278124.1">
    <property type="nucleotide sequence ID" value="NZ_FXAE01000002.1"/>
</dbReference>
<dbReference type="PANTHER" id="PTHR22550:SF5">
    <property type="entry name" value="LEUCINE ZIPPER PROTEIN 4"/>
    <property type="match status" value="1"/>
</dbReference>
<keyword evidence="2 4" id="KW-0472">Membrane</keyword>
<evidence type="ECO:0000313" key="6">
    <source>
        <dbReference type="Proteomes" id="UP000192939"/>
    </source>
</evidence>
<protein>
    <submittedName>
        <fullName evidence="5">Spore germination protein KA</fullName>
    </submittedName>
</protein>
<dbReference type="InterPro" id="IPR050768">
    <property type="entry name" value="UPF0353/GerABKA_families"/>
</dbReference>
<dbReference type="EMBL" id="FXAE01000002">
    <property type="protein sequence ID" value="SME93660.1"/>
    <property type="molecule type" value="Genomic_DNA"/>
</dbReference>
<comment type="similarity">
    <text evidence="1">Belongs to the GerABKA family.</text>
</comment>
<proteinExistence type="inferred from homology"/>
<keyword evidence="4" id="KW-1133">Transmembrane helix</keyword>
<keyword evidence="4" id="KW-0812">Transmembrane</keyword>
<feature type="compositionally biased region" description="Polar residues" evidence="3">
    <location>
        <begin position="9"/>
        <end position="20"/>
    </location>
</feature>
<name>A0ABY1LS65_9BACL</name>
<comment type="caution">
    <text evidence="5">The sequence shown here is derived from an EMBL/GenBank/DDBJ whole genome shotgun (WGS) entry which is preliminary data.</text>
</comment>
<keyword evidence="6" id="KW-1185">Reference proteome</keyword>
<feature type="compositionally biased region" description="Polar residues" evidence="3">
    <location>
        <begin position="527"/>
        <end position="541"/>
    </location>
</feature>
<feature type="transmembrane region" description="Helical" evidence="4">
    <location>
        <begin position="311"/>
        <end position="333"/>
    </location>
</feature>
<evidence type="ECO:0000256" key="4">
    <source>
        <dbReference type="SAM" id="Phobius"/>
    </source>
</evidence>
<evidence type="ECO:0000256" key="1">
    <source>
        <dbReference type="ARBA" id="ARBA00005278"/>
    </source>
</evidence>
<dbReference type="Pfam" id="PF03323">
    <property type="entry name" value="GerA"/>
    <property type="match status" value="1"/>
</dbReference>